<comment type="subcellular location">
    <subcellularLocation>
        <location evidence="2">Cytoplasm</location>
    </subcellularLocation>
</comment>
<dbReference type="InterPro" id="IPR050344">
    <property type="entry name" value="Peptidase_M1_aminopeptidases"/>
</dbReference>
<evidence type="ECO:0000313" key="16">
    <source>
        <dbReference type="EMBL" id="CAD7237271.1"/>
    </source>
</evidence>
<keyword evidence="8" id="KW-0378">Hydrolase</keyword>
<comment type="similarity">
    <text evidence="3">Belongs to the peptidase M1 family.</text>
</comment>
<protein>
    <recommendedName>
        <fullName evidence="13">Puromycin-sensitive aminopeptidase</fullName>
        <ecNumber evidence="12">3.4.11.14</ecNumber>
    </recommendedName>
    <alternativeName>
        <fullName evidence="14">Cytosol alanyl aminopeptidase</fullName>
    </alternativeName>
</protein>
<dbReference type="Gene3D" id="1.25.50.20">
    <property type="match status" value="1"/>
</dbReference>
<keyword evidence="9" id="KW-0862">Zinc</keyword>
<evidence type="ECO:0000256" key="8">
    <source>
        <dbReference type="ARBA" id="ARBA00022801"/>
    </source>
</evidence>
<evidence type="ECO:0000256" key="4">
    <source>
        <dbReference type="ARBA" id="ARBA00022438"/>
    </source>
</evidence>
<dbReference type="Gene3D" id="2.60.40.1910">
    <property type="match status" value="1"/>
</dbReference>
<evidence type="ECO:0000256" key="10">
    <source>
        <dbReference type="ARBA" id="ARBA00023049"/>
    </source>
</evidence>
<feature type="non-terminal residue" evidence="16">
    <location>
        <position position="1"/>
    </location>
</feature>
<evidence type="ECO:0000256" key="13">
    <source>
        <dbReference type="ARBA" id="ARBA00074113"/>
    </source>
</evidence>
<dbReference type="AlphaFoldDB" id="A0A7R8ZZ79"/>
<reference evidence="16" key="1">
    <citation type="submission" date="2020-11" db="EMBL/GenBank/DDBJ databases">
        <authorList>
            <person name="Tran Van P."/>
        </authorList>
    </citation>
    <scope>NUCLEOTIDE SEQUENCE</scope>
</reference>
<proteinExistence type="inferred from homology"/>
<dbReference type="GO" id="GO:0070006">
    <property type="term" value="F:metalloaminopeptidase activity"/>
    <property type="evidence" value="ECO:0007669"/>
    <property type="project" value="TreeGrafter"/>
</dbReference>
<dbReference type="GO" id="GO:0016285">
    <property type="term" value="F:alanyl aminopeptidase activity"/>
    <property type="evidence" value="ECO:0007669"/>
    <property type="project" value="UniProtKB-EC"/>
</dbReference>
<evidence type="ECO:0000256" key="6">
    <source>
        <dbReference type="ARBA" id="ARBA00022670"/>
    </source>
</evidence>
<evidence type="ECO:0000256" key="3">
    <source>
        <dbReference type="ARBA" id="ARBA00010136"/>
    </source>
</evidence>
<dbReference type="GO" id="GO:0016020">
    <property type="term" value="C:membrane"/>
    <property type="evidence" value="ECO:0007669"/>
    <property type="project" value="TreeGrafter"/>
</dbReference>
<dbReference type="EMBL" id="OB686281">
    <property type="protein sequence ID" value="CAD7237271.1"/>
    <property type="molecule type" value="Genomic_DNA"/>
</dbReference>
<feature type="non-terminal residue" evidence="16">
    <location>
        <position position="147"/>
    </location>
</feature>
<evidence type="ECO:0000256" key="5">
    <source>
        <dbReference type="ARBA" id="ARBA00022490"/>
    </source>
</evidence>
<comment type="cofactor">
    <cofactor evidence="1">
        <name>Zn(2+)</name>
        <dbReference type="ChEBI" id="CHEBI:29105"/>
    </cofactor>
</comment>
<evidence type="ECO:0000256" key="12">
    <source>
        <dbReference type="ARBA" id="ARBA00066316"/>
    </source>
</evidence>
<organism evidence="16">
    <name type="scientific">Cyprideis torosa</name>
    <dbReference type="NCBI Taxonomy" id="163714"/>
    <lineage>
        <taxon>Eukaryota</taxon>
        <taxon>Metazoa</taxon>
        <taxon>Ecdysozoa</taxon>
        <taxon>Arthropoda</taxon>
        <taxon>Crustacea</taxon>
        <taxon>Oligostraca</taxon>
        <taxon>Ostracoda</taxon>
        <taxon>Podocopa</taxon>
        <taxon>Podocopida</taxon>
        <taxon>Cytherocopina</taxon>
        <taxon>Cytheroidea</taxon>
        <taxon>Cytherideidae</taxon>
        <taxon>Cyprideis</taxon>
    </lineage>
</organism>
<dbReference type="GO" id="GO:0005737">
    <property type="term" value="C:cytoplasm"/>
    <property type="evidence" value="ECO:0007669"/>
    <property type="project" value="UniProtKB-SubCell"/>
</dbReference>
<evidence type="ECO:0000256" key="7">
    <source>
        <dbReference type="ARBA" id="ARBA00022723"/>
    </source>
</evidence>
<keyword evidence="6" id="KW-0645">Protease</keyword>
<dbReference type="OrthoDB" id="275509at2759"/>
<evidence type="ECO:0000256" key="14">
    <source>
        <dbReference type="ARBA" id="ARBA00081993"/>
    </source>
</evidence>
<evidence type="ECO:0000256" key="11">
    <source>
        <dbReference type="ARBA" id="ARBA00052895"/>
    </source>
</evidence>
<dbReference type="FunFam" id="2.60.40.1910:FF:000002">
    <property type="entry name" value="Aminopeptidase"/>
    <property type="match status" value="1"/>
</dbReference>
<evidence type="ECO:0000259" key="15">
    <source>
        <dbReference type="Pfam" id="PF11838"/>
    </source>
</evidence>
<dbReference type="PANTHER" id="PTHR11533:SF174">
    <property type="entry name" value="PUROMYCIN-SENSITIVE AMINOPEPTIDASE-RELATED"/>
    <property type="match status" value="1"/>
</dbReference>
<dbReference type="GO" id="GO:0042277">
    <property type="term" value="F:peptide binding"/>
    <property type="evidence" value="ECO:0007669"/>
    <property type="project" value="TreeGrafter"/>
</dbReference>
<feature type="domain" description="ERAP1-like C-terminal" evidence="15">
    <location>
        <begin position="70"/>
        <end position="145"/>
    </location>
</feature>
<evidence type="ECO:0000256" key="1">
    <source>
        <dbReference type="ARBA" id="ARBA00001947"/>
    </source>
</evidence>
<comment type="catalytic activity">
    <reaction evidence="11">
        <text>Release of an N-terminal amino acid, preferentially alanine, from a wide range of peptides, amides and arylamides.</text>
        <dbReference type="EC" id="3.4.11.14"/>
    </reaction>
</comment>
<keyword evidence="5" id="KW-0963">Cytoplasm</keyword>
<dbReference type="Pfam" id="PF11838">
    <property type="entry name" value="ERAP1_C"/>
    <property type="match status" value="1"/>
</dbReference>
<keyword evidence="10" id="KW-0482">Metalloprotease</keyword>
<keyword evidence="7" id="KW-0479">Metal-binding</keyword>
<dbReference type="GO" id="GO:0005615">
    <property type="term" value="C:extracellular space"/>
    <property type="evidence" value="ECO:0007669"/>
    <property type="project" value="TreeGrafter"/>
</dbReference>
<dbReference type="GO" id="GO:0006508">
    <property type="term" value="P:proteolysis"/>
    <property type="evidence" value="ECO:0007669"/>
    <property type="project" value="UniProtKB-KW"/>
</dbReference>
<evidence type="ECO:0000256" key="2">
    <source>
        <dbReference type="ARBA" id="ARBA00004496"/>
    </source>
</evidence>
<dbReference type="GO" id="GO:0008270">
    <property type="term" value="F:zinc ion binding"/>
    <property type="evidence" value="ECO:0007669"/>
    <property type="project" value="TreeGrafter"/>
</dbReference>
<dbReference type="InterPro" id="IPR024571">
    <property type="entry name" value="ERAP1-like_C_dom"/>
</dbReference>
<dbReference type="PANTHER" id="PTHR11533">
    <property type="entry name" value="PROTEASE M1 ZINC METALLOPROTEASE"/>
    <property type="match status" value="1"/>
</dbReference>
<evidence type="ECO:0000256" key="9">
    <source>
        <dbReference type="ARBA" id="ARBA00022833"/>
    </source>
</evidence>
<accession>A0A7R8ZZ79</accession>
<dbReference type="GO" id="GO:0043171">
    <property type="term" value="P:peptide catabolic process"/>
    <property type="evidence" value="ECO:0007669"/>
    <property type="project" value="TreeGrafter"/>
</dbReference>
<sequence length="147" mass="16950">VSQKSLPGKKREIELEQEQFFADGKNKSDSLWFIPLTFARETEPEKIFSKAVMKEKSMKITLDGVEDNEWIKLNPGTVGFYRTRYSPEQLDQFGPSIREKRMPALDRLSVLDDLYRMVVAGRSTTTALLETLSNFSNEDSYMVIRCV</sequence>
<gene>
    <name evidence="16" type="ORF">CTOB1V02_LOCUS15086</name>
</gene>
<dbReference type="EC" id="3.4.11.14" evidence="12"/>
<name>A0A7R8ZZ79_9CRUS</name>
<keyword evidence="4" id="KW-0031">Aminopeptidase</keyword>